<protein>
    <recommendedName>
        <fullName evidence="8">tRNA (uracil(54)-C(5))-methyltransferase</fullName>
        <ecNumber evidence="5">2.1.1.35</ecNumber>
    </recommendedName>
</protein>
<feature type="active site" evidence="10">
    <location>
        <position position="524"/>
    </location>
</feature>
<evidence type="ECO:0000313" key="14">
    <source>
        <dbReference type="Proteomes" id="UP000000314"/>
    </source>
</evidence>
<reference evidence="13 14" key="1">
    <citation type="journal article" date="2009" name="Nat. Biotechnol.">
        <title>Genome sequence of the recombinant protein production host Pichia pastoris.</title>
        <authorList>
            <person name="De Schutter K."/>
            <person name="Lin Y.C."/>
            <person name="Tiels P."/>
            <person name="Van Hecke A."/>
            <person name="Glinka S."/>
            <person name="Weber-Lehmann J."/>
            <person name="Rouze P."/>
            <person name="Van de Peer Y."/>
            <person name="Callewaert N."/>
        </authorList>
    </citation>
    <scope>NUCLEOTIDE SEQUENCE [LARGE SCALE GENOMIC DNA]</scope>
    <source>
        <strain evidence="14">GS115 / ATCC 20864</strain>
    </source>
</reference>
<dbReference type="KEGG" id="ppa:PAS_chr3_0593"/>
<dbReference type="InterPro" id="IPR025795">
    <property type="entry name" value="tRNA_(uracil-5-)_MeTrfase"/>
</dbReference>
<evidence type="ECO:0000256" key="7">
    <source>
        <dbReference type="ARBA" id="ARBA00054700"/>
    </source>
</evidence>
<dbReference type="EC" id="2.1.1.35" evidence="5"/>
<feature type="domain" description="TRAM" evidence="12">
    <location>
        <begin position="106"/>
        <end position="173"/>
    </location>
</feature>
<organism evidence="13 14">
    <name type="scientific">Komagataella phaffii (strain GS115 / ATCC 20864)</name>
    <name type="common">Yeast</name>
    <name type="synonym">Pichia pastoris</name>
    <dbReference type="NCBI Taxonomy" id="644223"/>
    <lineage>
        <taxon>Eukaryota</taxon>
        <taxon>Fungi</taxon>
        <taxon>Dikarya</taxon>
        <taxon>Ascomycota</taxon>
        <taxon>Saccharomycotina</taxon>
        <taxon>Pichiomycetes</taxon>
        <taxon>Pichiales</taxon>
        <taxon>Pichiaceae</taxon>
        <taxon>Komagataella</taxon>
    </lineage>
</organism>
<evidence type="ECO:0000256" key="1">
    <source>
        <dbReference type="ARBA" id="ARBA00022603"/>
    </source>
</evidence>
<dbReference type="Gene3D" id="2.40.50.140">
    <property type="entry name" value="Nucleic acid-binding proteins"/>
    <property type="match status" value="1"/>
</dbReference>
<dbReference type="GO" id="GO:0032259">
    <property type="term" value="P:methylation"/>
    <property type="evidence" value="ECO:0007669"/>
    <property type="project" value="UniProtKB-KW"/>
</dbReference>
<feature type="active site" description="Nucleophile" evidence="9">
    <location>
        <position position="524"/>
    </location>
</feature>
<comment type="similarity">
    <text evidence="9">Belongs to the class I-like SAM-binding methyltransferase superfamily. RNA M5U methyltransferase family.</text>
</comment>
<keyword evidence="2 9" id="KW-0808">Transferase</keyword>
<evidence type="ECO:0000313" key="13">
    <source>
        <dbReference type="EMBL" id="CAY70640.1"/>
    </source>
</evidence>
<keyword evidence="14" id="KW-1185">Reference proteome</keyword>
<dbReference type="PANTHER" id="PTHR11061:SF30">
    <property type="entry name" value="TRNA (URACIL(54)-C(5))-METHYLTRANSFERASE"/>
    <property type="match status" value="1"/>
</dbReference>
<evidence type="ECO:0000256" key="10">
    <source>
        <dbReference type="PROSITE-ProRule" id="PRU10015"/>
    </source>
</evidence>
<evidence type="ECO:0000256" key="3">
    <source>
        <dbReference type="ARBA" id="ARBA00022691"/>
    </source>
</evidence>
<comment type="function">
    <text evidence="7">Catalyzes the formation of 5-methyl-uridine at position 54 (m5U54) in all tRNA. May also have a role in tRNA stabilization or maturation.</text>
</comment>
<evidence type="ECO:0000256" key="5">
    <source>
        <dbReference type="ARBA" id="ARBA00033763"/>
    </source>
</evidence>
<dbReference type="FunFam" id="3.40.50.150:FF:000174">
    <property type="entry name" value="TRM2p tRNA methyltransferase"/>
    <property type="match status" value="1"/>
</dbReference>
<feature type="binding site" evidence="9">
    <location>
        <position position="429"/>
    </location>
    <ligand>
        <name>S-adenosyl-L-methionine</name>
        <dbReference type="ChEBI" id="CHEBI:59789"/>
    </ligand>
</feature>
<dbReference type="SUPFAM" id="SSF53335">
    <property type="entry name" value="S-adenosyl-L-methionine-dependent methyltransferases"/>
    <property type="match status" value="1"/>
</dbReference>
<keyword evidence="1 9" id="KW-0489">Methyltransferase</keyword>
<dbReference type="GO" id="GO:0000014">
    <property type="term" value="F:single-stranded DNA endodeoxyribonuclease activity"/>
    <property type="evidence" value="ECO:0007669"/>
    <property type="project" value="EnsemblFungi"/>
</dbReference>
<evidence type="ECO:0000256" key="6">
    <source>
        <dbReference type="ARBA" id="ARBA00052788"/>
    </source>
</evidence>
<dbReference type="InterPro" id="IPR030390">
    <property type="entry name" value="MeTrfase_TrmA_AS"/>
</dbReference>
<evidence type="ECO:0000259" key="12">
    <source>
        <dbReference type="PROSITE" id="PS50926"/>
    </source>
</evidence>
<evidence type="ECO:0000256" key="4">
    <source>
        <dbReference type="ARBA" id="ARBA00022694"/>
    </source>
</evidence>
<keyword evidence="3 9" id="KW-0949">S-adenosyl-L-methionine</keyword>
<dbReference type="InterPro" id="IPR010280">
    <property type="entry name" value="U5_MeTrfase_fam"/>
</dbReference>
<dbReference type="CDD" id="cd02440">
    <property type="entry name" value="AdoMet_MTases"/>
    <property type="match status" value="1"/>
</dbReference>
<dbReference type="PROSITE" id="PS01230">
    <property type="entry name" value="TRMA_1"/>
    <property type="match status" value="1"/>
</dbReference>
<dbReference type="GO" id="GO:0051908">
    <property type="term" value="F:double-stranded DNA 5'-3' DNA exonuclease activity"/>
    <property type="evidence" value="ECO:0007669"/>
    <property type="project" value="EnsemblFungi"/>
</dbReference>
<dbReference type="PROSITE" id="PS51622">
    <property type="entry name" value="SAM_MT_RNA_M5U_2"/>
    <property type="match status" value="1"/>
</dbReference>
<evidence type="ECO:0000256" key="2">
    <source>
        <dbReference type="ARBA" id="ARBA00022679"/>
    </source>
</evidence>
<evidence type="ECO:0000256" key="11">
    <source>
        <dbReference type="SAM" id="MobiDB-lite"/>
    </source>
</evidence>
<feature type="compositionally biased region" description="Basic residues" evidence="11">
    <location>
        <begin position="51"/>
        <end position="62"/>
    </location>
</feature>
<dbReference type="AlphaFoldDB" id="C4R504"/>
<dbReference type="InterPro" id="IPR002792">
    <property type="entry name" value="TRAM_dom"/>
</dbReference>
<dbReference type="Pfam" id="PF05958">
    <property type="entry name" value="tRNA_U5-meth_tr"/>
    <property type="match status" value="1"/>
</dbReference>
<comment type="catalytic activity">
    <reaction evidence="6">
        <text>uridine(54) in tRNA + S-adenosyl-L-methionine = 5-methyluridine(54) in tRNA + S-adenosyl-L-homocysteine + H(+)</text>
        <dbReference type="Rhea" id="RHEA:42712"/>
        <dbReference type="Rhea" id="RHEA-COMP:10167"/>
        <dbReference type="Rhea" id="RHEA-COMP:10193"/>
        <dbReference type="ChEBI" id="CHEBI:15378"/>
        <dbReference type="ChEBI" id="CHEBI:57856"/>
        <dbReference type="ChEBI" id="CHEBI:59789"/>
        <dbReference type="ChEBI" id="CHEBI:65315"/>
        <dbReference type="ChEBI" id="CHEBI:74447"/>
        <dbReference type="EC" id="2.1.1.35"/>
    </reaction>
</comment>
<evidence type="ECO:0000256" key="9">
    <source>
        <dbReference type="PROSITE-ProRule" id="PRU01024"/>
    </source>
</evidence>
<feature type="binding site" evidence="9">
    <location>
        <position position="398"/>
    </location>
    <ligand>
        <name>S-adenosyl-L-methionine</name>
        <dbReference type="ChEBI" id="CHEBI:59789"/>
    </ligand>
</feature>
<evidence type="ECO:0000256" key="8">
    <source>
        <dbReference type="ARBA" id="ARBA00070108"/>
    </source>
</evidence>
<dbReference type="Proteomes" id="UP000000314">
    <property type="component" value="Chromosome 3"/>
</dbReference>
<dbReference type="STRING" id="644223.C4R504"/>
<dbReference type="PANTHER" id="PTHR11061">
    <property type="entry name" value="RNA M5U METHYLTRANSFERASE"/>
    <property type="match status" value="1"/>
</dbReference>
<dbReference type="GO" id="GO:0006400">
    <property type="term" value="P:tRNA modification"/>
    <property type="evidence" value="ECO:0007669"/>
    <property type="project" value="EnsemblFungi"/>
</dbReference>
<dbReference type="PROSITE" id="PS51687">
    <property type="entry name" value="SAM_MT_RNA_M5U"/>
    <property type="match status" value="1"/>
</dbReference>
<dbReference type="FunFam" id="2.40.50.140:FF:000201">
    <property type="entry name" value="TRM2p tRNA methyltransferase"/>
    <property type="match status" value="1"/>
</dbReference>
<dbReference type="eggNOG" id="KOG2187">
    <property type="taxonomic scope" value="Eukaryota"/>
</dbReference>
<accession>C4R504</accession>
<dbReference type="GeneID" id="8199796"/>
<name>C4R504_KOMPG</name>
<dbReference type="SMR" id="C4R504"/>
<dbReference type="InterPro" id="IPR029063">
    <property type="entry name" value="SAM-dependent_MTases_sf"/>
</dbReference>
<dbReference type="HOGENOM" id="CLU_014689_3_1_1"/>
<keyword evidence="4" id="KW-0819">tRNA processing</keyword>
<dbReference type="Gene3D" id="3.40.50.150">
    <property type="entry name" value="Vaccinia Virus protein VP39"/>
    <property type="match status" value="2"/>
</dbReference>
<gene>
    <name evidence="13" type="ordered locus">PAS_chr3_0593</name>
</gene>
<dbReference type="PROSITE" id="PS50926">
    <property type="entry name" value="TRAM"/>
    <property type="match status" value="1"/>
</dbReference>
<dbReference type="OrthoDB" id="10250660at2759"/>
<feature type="binding site" evidence="9">
    <location>
        <position position="497"/>
    </location>
    <ligand>
        <name>S-adenosyl-L-methionine</name>
        <dbReference type="ChEBI" id="CHEBI:59789"/>
    </ligand>
</feature>
<dbReference type="InterPro" id="IPR030391">
    <property type="entry name" value="MeTrfase_TrmA_CS"/>
</dbReference>
<dbReference type="Pfam" id="PF01938">
    <property type="entry name" value="TRAM"/>
    <property type="match status" value="1"/>
</dbReference>
<dbReference type="EMBL" id="FN392321">
    <property type="protein sequence ID" value="CAY70640.1"/>
    <property type="molecule type" value="Genomic_DNA"/>
</dbReference>
<dbReference type="InterPro" id="IPR012340">
    <property type="entry name" value="NA-bd_OB-fold"/>
</dbReference>
<proteinExistence type="inferred from homology"/>
<feature type="binding site" evidence="9">
    <location>
        <position position="450"/>
    </location>
    <ligand>
        <name>S-adenosyl-L-methionine</name>
        <dbReference type="ChEBI" id="CHEBI:59789"/>
    </ligand>
</feature>
<dbReference type="InParanoid" id="C4R504"/>
<dbReference type="PROSITE" id="PS01231">
    <property type="entry name" value="TRMA_2"/>
    <property type="match status" value="1"/>
</dbReference>
<feature type="region of interest" description="Disordered" evidence="11">
    <location>
        <begin position="36"/>
        <end position="67"/>
    </location>
</feature>
<dbReference type="RefSeq" id="XP_002492819.1">
    <property type="nucleotide sequence ID" value="XM_002492774.1"/>
</dbReference>
<sequence>MHLLKRSVSIIYNLRFQSSFLGSFYTMSSASLEPISLPQKRPLGRPESTKPPKKIKRKYNKKKNVDPTSPGGVLGFEIEHLCKEHGLSLADISNPMDVILNDSSIQQKYHRIVDEVNVLSLTSNGDGIALIDGPAETNTKKQVAIVPFGLPGDVVSIKVFKSHPLHVECDLLKILSPSSMRNDSLVDCKYFGVCSGCQYQPIEYAQQLLLKRDTIVNAYKFFAPILTASGKLPDMGSTVPSPLQYSYRTKLTPHFEIPRRKTQDFQKPSFGFGSKGRPKFRPEIVDVNSSIVDIEECLIGTSIINTGLSNERKKFESTYNNYKRGATILLRENTTPVADPPVETGEGSRDGTGEISKAEVELPDGSKQLKTCVTEPRQIVTEIINGNKFQFSAGEFFQNNNSILPDIIKYVQDNLKLDPNGENYLVDAYCGSGLFSISCASSVKKVIGVEISADSVKFATHNAELNNIENCEFITGKAEKIFADIQLPRDQTSIILDPPRKGCDDVFLTQLSEFKPKKIIYISCNVHSQARDLEYFINNTSNGFQYRIDSIRGFDFFPQTHHVEGVAVLSLI</sequence>
<dbReference type="GO" id="GO:0030697">
    <property type="term" value="F:tRNA (uracil(54)-C5)-methyltransferase activity, S-adenosyl methionine-dependent"/>
    <property type="evidence" value="ECO:0007669"/>
    <property type="project" value="UniProtKB-EC"/>
</dbReference>
<dbReference type="FunCoup" id="C4R504">
    <property type="interactions" value="243"/>
</dbReference>
<dbReference type="OMA" id="GGCKWQH"/>
<dbReference type="SUPFAM" id="SSF50249">
    <property type="entry name" value="Nucleic acid-binding proteins"/>
    <property type="match status" value="1"/>
</dbReference>